<dbReference type="AlphaFoldDB" id="A0AAC8YEW0"/>
<dbReference type="PANTHER" id="PTHR43698:SF1">
    <property type="entry name" value="BLL4564 PROTEIN"/>
    <property type="match status" value="1"/>
</dbReference>
<evidence type="ECO:0000313" key="3">
    <source>
        <dbReference type="EMBL" id="AOZ46275.1"/>
    </source>
</evidence>
<sequence>MPQDDFDQDFPLGEPNDAFAQYFTGQSYLAPLVAEGNVAVSNVTFEPGCRNNWHIHHGENGGGDQILLCTAGSGWYRADGQDPMSMVPGSVIRVPAGTKHWHGAKADSWFSHLAFITPGRGVGNEWLEPVTDEEYDALPTGSEDGENA</sequence>
<dbReference type="SUPFAM" id="SSF51182">
    <property type="entry name" value="RmlC-like cupins"/>
    <property type="match status" value="1"/>
</dbReference>
<reference evidence="3 5" key="1">
    <citation type="journal article" date="2016" name="Plant Dis.">
        <title>Improved production of propionic acid using genome shuffling.</title>
        <authorList>
            <person name="Luna-Flores C.H."/>
            <person name="Palfreyman R.W."/>
            <person name="Kromer J.O."/>
            <person name="Nielsen L.K."/>
            <person name="Marcellin E."/>
        </authorList>
    </citation>
    <scope>NUCLEOTIDE SEQUENCE [LARGE SCALE GENOMIC DNA]</scope>
    <source>
        <strain evidence="3 5">F3E8</strain>
    </source>
</reference>
<dbReference type="Proteomes" id="UP000075221">
    <property type="component" value="Chromosome"/>
</dbReference>
<dbReference type="CDD" id="cd02233">
    <property type="entry name" value="cupin_HNL-like"/>
    <property type="match status" value="1"/>
</dbReference>
<keyword evidence="5" id="KW-1185">Reference proteome</keyword>
<evidence type="ECO:0000313" key="2">
    <source>
        <dbReference type="EMBL" id="AMS04787.1"/>
    </source>
</evidence>
<evidence type="ECO:0000313" key="4">
    <source>
        <dbReference type="Proteomes" id="UP000075221"/>
    </source>
</evidence>
<dbReference type="InterPro" id="IPR047263">
    <property type="entry name" value="HNL-like_cupin"/>
</dbReference>
<dbReference type="Proteomes" id="UP000178666">
    <property type="component" value="Chromosome"/>
</dbReference>
<accession>A0AAC8YEW0</accession>
<proteinExistence type="predicted"/>
<evidence type="ECO:0000313" key="5">
    <source>
        <dbReference type="Proteomes" id="UP000178666"/>
    </source>
</evidence>
<dbReference type="InterPro" id="IPR014710">
    <property type="entry name" value="RmlC-like_jellyroll"/>
</dbReference>
<feature type="region of interest" description="Disordered" evidence="1">
    <location>
        <begin position="129"/>
        <end position="148"/>
    </location>
</feature>
<protein>
    <submittedName>
        <fullName evidence="2">Cupin</fullName>
    </submittedName>
</protein>
<dbReference type="Gene3D" id="2.60.120.10">
    <property type="entry name" value="Jelly Rolls"/>
    <property type="match status" value="1"/>
</dbReference>
<reference evidence="2 4" key="2">
    <citation type="submission" date="2016-02" db="EMBL/GenBank/DDBJ databases">
        <title>Complete Genome Sequence of Propionibacterium acidipropionici ATCC 55737.</title>
        <authorList>
            <person name="Luna Flores C.H."/>
            <person name="Nielsen L.K."/>
            <person name="Marcellin E."/>
        </authorList>
    </citation>
    <scope>NUCLEOTIDE SEQUENCE [LARGE SCALE GENOMIC DNA]</scope>
    <source>
        <strain evidence="2 4">ATCC 55737</strain>
    </source>
</reference>
<dbReference type="RefSeq" id="WP_062819152.1">
    <property type="nucleotide sequence ID" value="NZ_CP014352.1"/>
</dbReference>
<dbReference type="EMBL" id="CP014352">
    <property type="protein sequence ID" value="AMS04787.1"/>
    <property type="molecule type" value="Genomic_DNA"/>
</dbReference>
<dbReference type="EMBL" id="CP015970">
    <property type="protein sequence ID" value="AOZ46275.1"/>
    <property type="molecule type" value="Genomic_DNA"/>
</dbReference>
<name>A0AAC8YEW0_9ACTN</name>
<dbReference type="InterPro" id="IPR011051">
    <property type="entry name" value="RmlC_Cupin_sf"/>
</dbReference>
<evidence type="ECO:0000256" key="1">
    <source>
        <dbReference type="SAM" id="MobiDB-lite"/>
    </source>
</evidence>
<organism evidence="2 4">
    <name type="scientific">Acidipropionibacterium acidipropionici</name>
    <dbReference type="NCBI Taxonomy" id="1748"/>
    <lineage>
        <taxon>Bacteria</taxon>
        <taxon>Bacillati</taxon>
        <taxon>Actinomycetota</taxon>
        <taxon>Actinomycetes</taxon>
        <taxon>Propionibacteriales</taxon>
        <taxon>Propionibacteriaceae</taxon>
        <taxon>Acidipropionibacterium</taxon>
    </lineage>
</organism>
<gene>
    <name evidence="3" type="ORF">A8L58_05585</name>
    <name evidence="2" type="ORF">AXH35_04120</name>
</gene>
<dbReference type="PANTHER" id="PTHR43698">
    <property type="entry name" value="RIBD C-TERMINAL DOMAIN CONTAINING PROTEIN"/>
    <property type="match status" value="1"/>
</dbReference>